<dbReference type="AlphaFoldDB" id="A0A7E6EZP9"/>
<keyword evidence="1" id="KW-1185">Reference proteome</keyword>
<organism evidence="1 2">
    <name type="scientific">Octopus sinensis</name>
    <name type="common">East Asian common octopus</name>
    <dbReference type="NCBI Taxonomy" id="2607531"/>
    <lineage>
        <taxon>Eukaryota</taxon>
        <taxon>Metazoa</taxon>
        <taxon>Spiralia</taxon>
        <taxon>Lophotrochozoa</taxon>
        <taxon>Mollusca</taxon>
        <taxon>Cephalopoda</taxon>
        <taxon>Coleoidea</taxon>
        <taxon>Octopodiformes</taxon>
        <taxon>Octopoda</taxon>
        <taxon>Incirrata</taxon>
        <taxon>Octopodidae</taxon>
        <taxon>Octopus</taxon>
    </lineage>
</organism>
<name>A0A7E6EZP9_9MOLL</name>
<proteinExistence type="predicted"/>
<dbReference type="RefSeq" id="XP_036360793.1">
    <property type="nucleotide sequence ID" value="XM_036504900.1"/>
</dbReference>
<dbReference type="Proteomes" id="UP000515154">
    <property type="component" value="Linkage group LG7"/>
</dbReference>
<reference evidence="2" key="1">
    <citation type="submission" date="2025-08" db="UniProtKB">
        <authorList>
            <consortium name="RefSeq"/>
        </authorList>
    </citation>
    <scope>IDENTIFICATION</scope>
</reference>
<protein>
    <submittedName>
        <fullName evidence="2">Uncharacterized protein LOC118764308</fullName>
    </submittedName>
</protein>
<gene>
    <name evidence="2" type="primary">LOC118764308</name>
</gene>
<evidence type="ECO:0000313" key="1">
    <source>
        <dbReference type="Proteomes" id="UP000515154"/>
    </source>
</evidence>
<accession>A0A7E6EZP9</accession>
<sequence length="519" mass="60148">MRGWSSKKSLLACFLLLNISLILCSAYLKYIRFKHRRYLKQRIMKKVHNIHVRVPVVPAPVVPVPVVPTPLVHAPVIKKDTRPTLRVSIIEDQHQALSYWADAQNAGIIRNDGNTLVYFSNKGDFETTSIFPNQWVTKNLNRKTSKLLSLDTTYFNRFVWVWPNWDVKNNNQKFKSAVAFFGVTNEKHGNKPAANCFCLSHSKSKIKTCYLESRETVIISDKMCNTKKQIYFEKIQEDLALKLLKQGRLIRKQENIVLDIDEEYIGYETPFASLRATGLTIADIMSINREIQQIICPKVMRNEIEADSVLSKIIFEISKRRRHFCMKKKPENCSKFPMSHNFSSVIHMFTRPLSSLSPALSCKKKVATKYLEKFALKLASLKEKQLIAIREVGFCFIPFLKTLYWENNFQLCLGGSVLNSSIHHLHSLPQQEVFSRIKFFQKFMSEAKFRPRFITLVRSIRNGFALRNYFHKIEQEILSSFQVFHSKLDIQYNSNLLGGKIGWPKRHSQNAGPTLPHKS</sequence>
<evidence type="ECO:0000313" key="2">
    <source>
        <dbReference type="RefSeq" id="XP_036360793.1"/>
    </source>
</evidence>
<dbReference type="KEGG" id="osn:118764308"/>